<evidence type="ECO:0000256" key="7">
    <source>
        <dbReference type="ARBA" id="ARBA00023163"/>
    </source>
</evidence>
<dbReference type="PRINTS" id="PR00056">
    <property type="entry name" value="HSFDOMAIN"/>
</dbReference>
<comment type="caution">
    <text evidence="13">The sequence shown here is derived from an EMBL/GenBank/DDBJ whole genome shotgun (WGS) entry which is preliminary data.</text>
</comment>
<evidence type="ECO:0000256" key="5">
    <source>
        <dbReference type="ARBA" id="ARBA00023016"/>
    </source>
</evidence>
<keyword evidence="14" id="KW-1185">Reference proteome</keyword>
<comment type="subcellular location">
    <subcellularLocation>
        <location evidence="1">Nucleus</location>
    </subcellularLocation>
</comment>
<evidence type="ECO:0000256" key="6">
    <source>
        <dbReference type="ARBA" id="ARBA00023125"/>
    </source>
</evidence>
<comment type="function">
    <text evidence="9">Transcriptional activator that specifically binds DNA sequence 5'-AGAAnnTTCT-3' known as heat shock promoter elements (HSE).</text>
</comment>
<keyword evidence="5" id="KW-0346">Stress response</keyword>
<name>A0A8S0S132_OLEEU</name>
<dbReference type="EMBL" id="CACTIH010003799">
    <property type="protein sequence ID" value="CAA2985263.1"/>
    <property type="molecule type" value="Genomic_DNA"/>
</dbReference>
<evidence type="ECO:0000256" key="9">
    <source>
        <dbReference type="ARBA" id="ARBA00054492"/>
    </source>
</evidence>
<dbReference type="Proteomes" id="UP000594638">
    <property type="component" value="Unassembled WGS sequence"/>
</dbReference>
<dbReference type="Gene3D" id="1.10.10.10">
    <property type="entry name" value="Winged helix-like DNA-binding domain superfamily/Winged helix DNA-binding domain"/>
    <property type="match status" value="1"/>
</dbReference>
<dbReference type="FunFam" id="1.10.10.10:FF:000367">
    <property type="entry name" value="Heat stress transcription factor A-8"/>
    <property type="match status" value="1"/>
</dbReference>
<protein>
    <submittedName>
        <fullName evidence="13">Heat stress transcription factor A-2-like</fullName>
    </submittedName>
</protein>
<gene>
    <name evidence="13" type="ORF">OLEA9_A062358</name>
</gene>
<evidence type="ECO:0000313" key="13">
    <source>
        <dbReference type="EMBL" id="CAA2985263.1"/>
    </source>
</evidence>
<dbReference type="SMART" id="SM00415">
    <property type="entry name" value="HSF"/>
    <property type="match status" value="1"/>
</dbReference>
<evidence type="ECO:0000256" key="10">
    <source>
        <dbReference type="ARBA" id="ARBA00061350"/>
    </source>
</evidence>
<accession>A0A8S0S132</accession>
<dbReference type="Pfam" id="PF00447">
    <property type="entry name" value="HSF_DNA-bind"/>
    <property type="match status" value="1"/>
</dbReference>
<sequence length="385" mass="44438">MEQEIERNMEGKGGKDEVLISSVKEEPLIILDEEEENIVSGGDDACIVVPKPMEGLREMGPSPFLKKTFEMVDDPATDAIISWGSMRNSFVVWDPHKFSTDFLPKNFKHNNFSSFVRQLNTYRFRKIHSDRWEFANEGFQKGKKHLLMHIKRREKTSQIMPRHGSAQSWLTVTKNGAEAELEKLRTDQNVLNAEILKLRRQQEKMEHCLVTVKDRLQDTEMKQKHTVVFMIKALKNPGFLQYFIEKMRKKRALTSGEILKKRRLATPDLGNGCILEAMRTIDSDEVAERNAVDKPLQVQEELTTIQSEIQTLYSFDESNSSDLSSESFVAWEKLMEDDLIYDTEEAEEEVERQQLNMVMELEGLLAKPLEWGMHKKGLVVPVSTA</sequence>
<dbReference type="PANTHER" id="PTHR10015">
    <property type="entry name" value="HEAT SHOCK TRANSCRIPTION FACTOR"/>
    <property type="match status" value="1"/>
</dbReference>
<dbReference type="Gramene" id="OE9A062358T1">
    <property type="protein sequence ID" value="OE9A062358C1"/>
    <property type="gene ID" value="OE9A062358"/>
</dbReference>
<evidence type="ECO:0000256" key="4">
    <source>
        <dbReference type="ARBA" id="ARBA00023015"/>
    </source>
</evidence>
<evidence type="ECO:0000256" key="1">
    <source>
        <dbReference type="ARBA" id="ARBA00004123"/>
    </source>
</evidence>
<dbReference type="GO" id="GO:0006357">
    <property type="term" value="P:regulation of transcription by RNA polymerase II"/>
    <property type="evidence" value="ECO:0007669"/>
    <property type="project" value="TreeGrafter"/>
</dbReference>
<evidence type="ECO:0000259" key="12">
    <source>
        <dbReference type="PROSITE" id="PS00434"/>
    </source>
</evidence>
<dbReference type="PROSITE" id="PS00434">
    <property type="entry name" value="HSF_DOMAIN"/>
    <property type="match status" value="1"/>
</dbReference>
<dbReference type="PANTHER" id="PTHR10015:SF448">
    <property type="entry name" value="HEAT STRESS TRANSCRIPTION FACTOR A-7A-LIKE"/>
    <property type="match status" value="1"/>
</dbReference>
<reference evidence="13 14" key="1">
    <citation type="submission" date="2019-12" db="EMBL/GenBank/DDBJ databases">
        <authorList>
            <person name="Alioto T."/>
            <person name="Alioto T."/>
            <person name="Gomez Garrido J."/>
        </authorList>
    </citation>
    <scope>NUCLEOTIDE SEQUENCE [LARGE SCALE GENOMIC DNA]</scope>
</reference>
<keyword evidence="6" id="KW-0238">DNA-binding</keyword>
<evidence type="ECO:0000256" key="11">
    <source>
        <dbReference type="SAM" id="Coils"/>
    </source>
</evidence>
<keyword evidence="8" id="KW-0539">Nucleus</keyword>
<dbReference type="GO" id="GO:0034605">
    <property type="term" value="P:cellular response to heat"/>
    <property type="evidence" value="ECO:0007669"/>
    <property type="project" value="TreeGrafter"/>
</dbReference>
<comment type="subunit">
    <text evidence="2">Homotrimer.</text>
</comment>
<evidence type="ECO:0000256" key="2">
    <source>
        <dbReference type="ARBA" id="ARBA00011233"/>
    </source>
</evidence>
<dbReference type="GO" id="GO:0000978">
    <property type="term" value="F:RNA polymerase II cis-regulatory region sequence-specific DNA binding"/>
    <property type="evidence" value="ECO:0007669"/>
    <property type="project" value="TreeGrafter"/>
</dbReference>
<dbReference type="AlphaFoldDB" id="A0A8S0S132"/>
<dbReference type="InterPro" id="IPR036390">
    <property type="entry name" value="WH_DNA-bd_sf"/>
</dbReference>
<dbReference type="OrthoDB" id="60033at2759"/>
<feature type="domain" description="HSF-type DNA-binding" evidence="12">
    <location>
        <begin position="103"/>
        <end position="127"/>
    </location>
</feature>
<evidence type="ECO:0000256" key="8">
    <source>
        <dbReference type="ARBA" id="ARBA00023242"/>
    </source>
</evidence>
<comment type="similarity">
    <text evidence="10">Belongs to the HSF family. Class A subfamily.</text>
</comment>
<evidence type="ECO:0000256" key="3">
    <source>
        <dbReference type="ARBA" id="ARBA00022553"/>
    </source>
</evidence>
<keyword evidence="11" id="KW-0175">Coiled coil</keyword>
<organism evidence="13 14">
    <name type="scientific">Olea europaea subsp. europaea</name>
    <dbReference type="NCBI Taxonomy" id="158383"/>
    <lineage>
        <taxon>Eukaryota</taxon>
        <taxon>Viridiplantae</taxon>
        <taxon>Streptophyta</taxon>
        <taxon>Embryophyta</taxon>
        <taxon>Tracheophyta</taxon>
        <taxon>Spermatophyta</taxon>
        <taxon>Magnoliopsida</taxon>
        <taxon>eudicotyledons</taxon>
        <taxon>Gunneridae</taxon>
        <taxon>Pentapetalae</taxon>
        <taxon>asterids</taxon>
        <taxon>lamiids</taxon>
        <taxon>Lamiales</taxon>
        <taxon>Oleaceae</taxon>
        <taxon>Oleeae</taxon>
        <taxon>Olea</taxon>
    </lineage>
</organism>
<keyword evidence="4" id="KW-0805">Transcription regulation</keyword>
<keyword evidence="3" id="KW-0597">Phosphoprotein</keyword>
<dbReference type="InterPro" id="IPR036388">
    <property type="entry name" value="WH-like_DNA-bd_sf"/>
</dbReference>
<evidence type="ECO:0000313" key="14">
    <source>
        <dbReference type="Proteomes" id="UP000594638"/>
    </source>
</evidence>
<dbReference type="SUPFAM" id="SSF46785">
    <property type="entry name" value="Winged helix' DNA-binding domain"/>
    <property type="match status" value="1"/>
</dbReference>
<dbReference type="Gramene" id="OE9A062358T2">
    <property type="protein sequence ID" value="OE9A062358C2"/>
    <property type="gene ID" value="OE9A062358"/>
</dbReference>
<dbReference type="GO" id="GO:0005634">
    <property type="term" value="C:nucleus"/>
    <property type="evidence" value="ECO:0007669"/>
    <property type="project" value="UniProtKB-SubCell"/>
</dbReference>
<keyword evidence="7" id="KW-0804">Transcription</keyword>
<proteinExistence type="inferred from homology"/>
<feature type="coiled-coil region" evidence="11">
    <location>
        <begin position="174"/>
        <end position="201"/>
    </location>
</feature>
<dbReference type="GO" id="GO:0003700">
    <property type="term" value="F:DNA-binding transcription factor activity"/>
    <property type="evidence" value="ECO:0007669"/>
    <property type="project" value="InterPro"/>
</dbReference>
<dbReference type="InterPro" id="IPR000232">
    <property type="entry name" value="HSF_DNA-bd"/>
</dbReference>